<dbReference type="KEGG" id="sbf:JCM31447_06610"/>
<accession>A0A4P2VHL6</accession>
<organism evidence="2 3">
    <name type="scientific">Fluviispira sanaruensis</name>
    <dbReference type="NCBI Taxonomy" id="2493639"/>
    <lineage>
        <taxon>Bacteria</taxon>
        <taxon>Pseudomonadati</taxon>
        <taxon>Bdellovibrionota</taxon>
        <taxon>Oligoflexia</taxon>
        <taxon>Silvanigrellales</taxon>
        <taxon>Silvanigrellaceae</taxon>
        <taxon>Fluviispira</taxon>
    </lineage>
</organism>
<evidence type="ECO:0000313" key="3">
    <source>
        <dbReference type="Proteomes" id="UP000291236"/>
    </source>
</evidence>
<evidence type="ECO:0000313" key="2">
    <source>
        <dbReference type="EMBL" id="BBH52221.1"/>
    </source>
</evidence>
<proteinExistence type="predicted"/>
<keyword evidence="1" id="KW-0472">Membrane</keyword>
<evidence type="ECO:0000256" key="1">
    <source>
        <dbReference type="SAM" id="Phobius"/>
    </source>
</evidence>
<dbReference type="EMBL" id="AP019368">
    <property type="protein sequence ID" value="BBH52221.1"/>
    <property type="molecule type" value="Genomic_DNA"/>
</dbReference>
<keyword evidence="3" id="KW-1185">Reference proteome</keyword>
<gene>
    <name evidence="2" type="ORF">JCM31447_06610</name>
</gene>
<sequence>MSQYSEEISRILSNAKVFVFGENNSRLEYAIEYFYKLNHERRIIIIISAIVSAILFLLFMLIFYFLGMYFLQNNLNKAYSNTLALNNLKPSYMAVQDKFLVLINNLKNDNANISLANILETTAIEKGVQTSGFPDKPITSQLPSQSPFAEQFKKVSIDFKISNVSLKKLMEYINAIEDLPNKFVVSKLDVQSLTDAKLYFDVSITVDGVIPSVKQEL</sequence>
<dbReference type="RefSeq" id="WP_130606485.1">
    <property type="nucleotide sequence ID" value="NZ_AP019368.1"/>
</dbReference>
<dbReference type="AlphaFoldDB" id="A0A4P2VHL6"/>
<dbReference type="OrthoDB" id="5294170at2"/>
<keyword evidence="1" id="KW-0812">Transmembrane</keyword>
<feature type="transmembrane region" description="Helical" evidence="1">
    <location>
        <begin position="43"/>
        <end position="71"/>
    </location>
</feature>
<keyword evidence="1" id="KW-1133">Transmembrane helix</keyword>
<name>A0A4P2VHL6_FLUSA</name>
<reference evidence="2 3" key="1">
    <citation type="submission" date="2018-12" db="EMBL/GenBank/DDBJ databases">
        <title>Rubrispira sanarue gen. nov., sp., nov., a member of the order Silvanigrellales, isolated from a brackish lake in Hamamatsu Japan.</title>
        <authorList>
            <person name="Maejima Y."/>
            <person name="Iino T."/>
            <person name="Muraguchi Y."/>
            <person name="Fukuda K."/>
            <person name="Nojiri H."/>
            <person name="Ohkuma M."/>
            <person name="Moriuchi R."/>
            <person name="Dohra H."/>
            <person name="Kimbara K."/>
            <person name="Shintani M."/>
        </authorList>
    </citation>
    <scope>NUCLEOTIDE SEQUENCE [LARGE SCALE GENOMIC DNA]</scope>
    <source>
        <strain evidence="2 3">RF1110005</strain>
    </source>
</reference>
<dbReference type="Proteomes" id="UP000291236">
    <property type="component" value="Chromosome"/>
</dbReference>
<protein>
    <submittedName>
        <fullName evidence="2">Uncharacterized protein</fullName>
    </submittedName>
</protein>